<dbReference type="PANTHER" id="PTHR11091">
    <property type="entry name" value="OXIDOREDUCTASE-RELATED"/>
    <property type="match status" value="1"/>
</dbReference>
<keyword evidence="4" id="KW-1185">Reference proteome</keyword>
<name>A0ABN2X9L4_9MICO</name>
<gene>
    <name evidence="3" type="ORF">GCM10009823_33770</name>
</gene>
<dbReference type="SUPFAM" id="SSF89733">
    <property type="entry name" value="L-sulfolactate dehydrogenase-like"/>
    <property type="match status" value="1"/>
</dbReference>
<comment type="caution">
    <text evidence="3">The sequence shown here is derived from an EMBL/GenBank/DDBJ whole genome shotgun (WGS) entry which is preliminary data.</text>
</comment>
<dbReference type="InterPro" id="IPR043143">
    <property type="entry name" value="Mal/L-sulf/L-lact_DH-like_NADP"/>
</dbReference>
<organism evidence="3 4">
    <name type="scientific">Brevibacterium salitolerans</name>
    <dbReference type="NCBI Taxonomy" id="1403566"/>
    <lineage>
        <taxon>Bacteria</taxon>
        <taxon>Bacillati</taxon>
        <taxon>Actinomycetota</taxon>
        <taxon>Actinomycetes</taxon>
        <taxon>Micrococcales</taxon>
        <taxon>Brevibacteriaceae</taxon>
        <taxon>Brevibacterium</taxon>
    </lineage>
</organism>
<dbReference type="Proteomes" id="UP001500984">
    <property type="component" value="Unassembled WGS sequence"/>
</dbReference>
<dbReference type="PANTHER" id="PTHR11091:SF0">
    <property type="entry name" value="MALATE DEHYDROGENASE"/>
    <property type="match status" value="1"/>
</dbReference>
<dbReference type="Pfam" id="PF02615">
    <property type="entry name" value="Ldh_2"/>
    <property type="match status" value="1"/>
</dbReference>
<evidence type="ECO:0000256" key="2">
    <source>
        <dbReference type="ARBA" id="ARBA00023002"/>
    </source>
</evidence>
<evidence type="ECO:0000313" key="4">
    <source>
        <dbReference type="Proteomes" id="UP001500984"/>
    </source>
</evidence>
<accession>A0ABN2X9L4</accession>
<dbReference type="InterPro" id="IPR003767">
    <property type="entry name" value="Malate/L-lactate_DH-like"/>
</dbReference>
<protein>
    <submittedName>
        <fullName evidence="3">Ldh family oxidoreductase</fullName>
    </submittedName>
</protein>
<comment type="similarity">
    <text evidence="1">Belongs to the LDH2/MDH2 oxidoreductase family.</text>
</comment>
<reference evidence="3 4" key="1">
    <citation type="journal article" date="2019" name="Int. J. Syst. Evol. Microbiol.">
        <title>The Global Catalogue of Microorganisms (GCM) 10K type strain sequencing project: providing services to taxonomists for standard genome sequencing and annotation.</title>
        <authorList>
            <consortium name="The Broad Institute Genomics Platform"/>
            <consortium name="The Broad Institute Genome Sequencing Center for Infectious Disease"/>
            <person name="Wu L."/>
            <person name="Ma J."/>
        </authorList>
    </citation>
    <scope>NUCLEOTIDE SEQUENCE [LARGE SCALE GENOMIC DNA]</scope>
    <source>
        <strain evidence="3 4">JCM 15900</strain>
    </source>
</reference>
<proteinExistence type="inferred from homology"/>
<dbReference type="Gene3D" id="3.30.1370.60">
    <property type="entry name" value="Hypothetical oxidoreductase yiak, domain 2"/>
    <property type="match status" value="1"/>
</dbReference>
<dbReference type="InterPro" id="IPR036111">
    <property type="entry name" value="Mal/L-sulfo/L-lacto_DH-like_sf"/>
</dbReference>
<evidence type="ECO:0000256" key="1">
    <source>
        <dbReference type="ARBA" id="ARBA00006056"/>
    </source>
</evidence>
<evidence type="ECO:0000313" key="3">
    <source>
        <dbReference type="EMBL" id="GAA2107152.1"/>
    </source>
</evidence>
<keyword evidence="2" id="KW-0560">Oxidoreductase</keyword>
<dbReference type="EMBL" id="BAAAPZ010000020">
    <property type="protein sequence ID" value="GAA2107152.1"/>
    <property type="molecule type" value="Genomic_DNA"/>
</dbReference>
<sequence>MRGGGGGCIAYGHAAILVNERLAGVIGVSIPLGPMKRYAPHTVRAQIDSVLQGLGADPRTREICTEVMYDTDLMGVDSHGISMLPYYAAEVANGNLVPDAQPVVAHAAGAVARIDGMRTFGHTGAHLAMTKAIEAAQSFGVGIGVVNRSNHYGAAGYYARMAADAGLMGISLCSTANALQIPHGARFPLMGTNPIAFAAPVPGENPVLVDMATSVVPLNKVKVYGLKGEPLPSEWVADPDGNPVYDAAEVYERLEFGKDGGVGLLPLGGETFFGGGHKGSALATMVQILSAALSGAGQPGNVDGYQDIGYFFLAIDPAFFGAPAEAGEYVRELRNTIRAMEPTDPQRPVQATGDRDFLTREERSREGIPLADALVDGLRELCGRVGAEFTLAPQQ</sequence>
<dbReference type="InterPro" id="IPR043144">
    <property type="entry name" value="Mal/L-sulf/L-lact_DH-like_ah"/>
</dbReference>
<dbReference type="Gene3D" id="1.10.1530.10">
    <property type="match status" value="1"/>
</dbReference>